<dbReference type="InterPro" id="IPR005546">
    <property type="entry name" value="Autotransporte_beta"/>
</dbReference>
<evidence type="ECO:0000256" key="2">
    <source>
        <dbReference type="ARBA" id="ARBA00022729"/>
    </source>
</evidence>
<keyword evidence="4 5" id="KW-0720">Serine protease</keyword>
<comment type="similarity">
    <text evidence="5">Belongs to the peptidase S8 family.</text>
</comment>
<dbReference type="Gene3D" id="3.40.50.200">
    <property type="entry name" value="Peptidase S8/S53 domain"/>
    <property type="match status" value="1"/>
</dbReference>
<sequence length="1118" mass="117437">MLSSFPLSRSRLSLHIATALMLAGFSPAAMASPSAALEAEQQRRLQSGWSRGTPAVTSSSTAPPLSSPSSPTAAGVSRASLDRSAWRTEEFNADWGLGAINADAAYARGLSGKGVRLAVLDTGTDLTHPEFAGKDHRSLRLAQLLADGSRCAATRTSIGPDACSYTEGDEVFVELTAFSKDMPESVRRELERDGWHEGYELIPHGTHVAGTIAANRDGVGMHGVSFGSDLVVAKGEPDHLTYIAMQDGQVRISSSPGDLVDQFLPQFYDLLAQQGVRAVNHSWGFTKPQPETEAGMDAFLALPEHQSLIDTLATGSKRAGLIQVWAAGNHDNDGAEPEESPVAELHASVPLVRKEVEPYWLSVVNVDRNNRLDGSMRCGNTAQWCLAAPGTDILSTVVDEHSGLEYRIEAGADGGVEAATKRMLEHGYVAASGTSMAAPHVTGALGLLFERFPYLDNAQVRDVLLTTATDLGEEGVDKVYGWGLMNLEKAIEGYGQLRVDTDVVMNTRAGGLKVWEGDAWDDWTNDIGGPGALTKSGIGWLRLSGDNSFNGAVVREGILELDGRNALAREVVVEGGQLRVNGSLAGVDLDVRGGSALIAASGVLEDSSLAVDNAAVVFNGMQRGGSTWVGVNGLLQGTGTLGDTRVAGIIAPGHSIGTLTINGDYVQTASGRYLAELAPGERSDLLQVSGTATLGGTLQALPEPGIYYLGEQFRVLQADGGVRGRFADADFTAFSPFLQFAVGYAANAVNIDVTRGLLLASAASTANQRAVAGSADTLAIHQGLPRPLTMLFPEQVGAALDGLSGELHAAIPLVLVEASRHVRDAALGRAVGARSPQDEASEASGVWVQAIGGSGQLDGSANTARTRSNSTGMLLGIEHEVGGWQLGALLGNGRTDTRQAQGRASKARIDNRHVGLYTGNQWGGFGLRGGAVYSRHDLDTARQVAFAGYSDSLTARYRAKTTQAFIEAGYRLGDANASLEPYLQVAGIKVKADDVREAGGAAALRGRTADARTTVTTAGVRFSKGLAASFQQDAWLNVVGGVGYRRTAGDRNGLAQLAFDGGSRFAVSGAPMADHAAVAELGLSAWLSPRQQLELGYSGQFGSDSRDHGANARWSLRF</sequence>
<dbReference type="AlphaFoldDB" id="A0A0R0D1F2"/>
<dbReference type="InterPro" id="IPR023828">
    <property type="entry name" value="Peptidase_S8_Ser-AS"/>
</dbReference>
<dbReference type="EMBL" id="LDJK01000074">
    <property type="protein sequence ID" value="KRG72302.1"/>
    <property type="molecule type" value="Genomic_DNA"/>
</dbReference>
<name>A0A0R0D1F2_9GAMM</name>
<dbReference type="PROSITE" id="PS00138">
    <property type="entry name" value="SUBTILASE_SER"/>
    <property type="match status" value="1"/>
</dbReference>
<dbReference type="CDD" id="cd04848">
    <property type="entry name" value="Peptidases_S8_Autotransporter_serine_protease_like"/>
    <property type="match status" value="1"/>
</dbReference>
<dbReference type="Proteomes" id="UP000051386">
    <property type="component" value="Unassembled WGS sequence"/>
</dbReference>
<keyword evidence="1 5" id="KW-0645">Protease</keyword>
<dbReference type="PRINTS" id="PR00723">
    <property type="entry name" value="SUBTILISIN"/>
</dbReference>
<dbReference type="RefSeq" id="WP_057509337.1">
    <property type="nucleotide sequence ID" value="NZ_LDJK01000074.1"/>
</dbReference>
<dbReference type="NCBIfam" id="TIGR01414">
    <property type="entry name" value="autotrans_barl"/>
    <property type="match status" value="1"/>
</dbReference>
<evidence type="ECO:0000256" key="3">
    <source>
        <dbReference type="ARBA" id="ARBA00022801"/>
    </source>
</evidence>
<evidence type="ECO:0000313" key="9">
    <source>
        <dbReference type="EMBL" id="KRG72302.1"/>
    </source>
</evidence>
<dbReference type="GO" id="GO:0016485">
    <property type="term" value="P:protein processing"/>
    <property type="evidence" value="ECO:0007669"/>
    <property type="project" value="TreeGrafter"/>
</dbReference>
<dbReference type="PROSITE" id="PS00137">
    <property type="entry name" value="SUBTILASE_HIS"/>
    <property type="match status" value="1"/>
</dbReference>
<feature type="domain" description="Autotransporter" evidence="8">
    <location>
        <begin position="839"/>
        <end position="1118"/>
    </location>
</feature>
<dbReference type="GO" id="GO:0004252">
    <property type="term" value="F:serine-type endopeptidase activity"/>
    <property type="evidence" value="ECO:0007669"/>
    <property type="project" value="UniProtKB-UniRule"/>
</dbReference>
<evidence type="ECO:0000256" key="4">
    <source>
        <dbReference type="ARBA" id="ARBA00022825"/>
    </source>
</evidence>
<evidence type="ECO:0000259" key="8">
    <source>
        <dbReference type="PROSITE" id="PS51208"/>
    </source>
</evidence>
<evidence type="ECO:0000313" key="10">
    <source>
        <dbReference type="Proteomes" id="UP000051386"/>
    </source>
</evidence>
<dbReference type="GO" id="GO:0005886">
    <property type="term" value="C:plasma membrane"/>
    <property type="evidence" value="ECO:0007669"/>
    <property type="project" value="TreeGrafter"/>
</dbReference>
<feature type="region of interest" description="Disordered" evidence="6">
    <location>
        <begin position="36"/>
        <end position="77"/>
    </location>
</feature>
<feature type="compositionally biased region" description="Low complexity" evidence="6">
    <location>
        <begin position="53"/>
        <end position="74"/>
    </location>
</feature>
<dbReference type="InterPro" id="IPR036709">
    <property type="entry name" value="Autotransporte_beta_dom_sf"/>
</dbReference>
<protein>
    <submittedName>
        <fullName evidence="9">Serine protease</fullName>
    </submittedName>
</protein>
<dbReference type="PROSITE" id="PS51208">
    <property type="entry name" value="AUTOTRANSPORTER"/>
    <property type="match status" value="1"/>
</dbReference>
<evidence type="ECO:0000256" key="5">
    <source>
        <dbReference type="PROSITE-ProRule" id="PRU01240"/>
    </source>
</evidence>
<dbReference type="PATRIC" id="fig|517011.3.peg.3007"/>
<evidence type="ECO:0000256" key="7">
    <source>
        <dbReference type="SAM" id="SignalP"/>
    </source>
</evidence>
<dbReference type="InterPro" id="IPR034061">
    <property type="entry name" value="Peptidases_S8_Autotransporter"/>
</dbReference>
<dbReference type="PROSITE" id="PS51892">
    <property type="entry name" value="SUBTILASE"/>
    <property type="match status" value="1"/>
</dbReference>
<dbReference type="Gene3D" id="2.40.128.130">
    <property type="entry name" value="Autotransporter beta-domain"/>
    <property type="match status" value="1"/>
</dbReference>
<dbReference type="InterPro" id="IPR000209">
    <property type="entry name" value="Peptidase_S8/S53_dom"/>
</dbReference>
<dbReference type="GO" id="GO:0019867">
    <property type="term" value="C:outer membrane"/>
    <property type="evidence" value="ECO:0007669"/>
    <property type="project" value="InterPro"/>
</dbReference>
<dbReference type="SUPFAM" id="SSF52743">
    <property type="entry name" value="Subtilisin-like"/>
    <property type="match status" value="1"/>
</dbReference>
<organism evidence="9 10">
    <name type="scientific">Stenotrophomonas chelatiphaga</name>
    <dbReference type="NCBI Taxonomy" id="517011"/>
    <lineage>
        <taxon>Bacteria</taxon>
        <taxon>Pseudomonadati</taxon>
        <taxon>Pseudomonadota</taxon>
        <taxon>Gammaproteobacteria</taxon>
        <taxon>Lysobacterales</taxon>
        <taxon>Lysobacteraceae</taxon>
        <taxon>Stenotrophomonas</taxon>
    </lineage>
</organism>
<dbReference type="Pfam" id="PF00082">
    <property type="entry name" value="Peptidase_S8"/>
    <property type="match status" value="1"/>
</dbReference>
<dbReference type="InterPro" id="IPR036852">
    <property type="entry name" value="Peptidase_S8/S53_dom_sf"/>
</dbReference>
<dbReference type="PANTHER" id="PTHR42884">
    <property type="entry name" value="PROPROTEIN CONVERTASE SUBTILISIN/KEXIN-RELATED"/>
    <property type="match status" value="1"/>
</dbReference>
<dbReference type="PANTHER" id="PTHR42884:SF14">
    <property type="entry name" value="NEUROENDOCRINE CONVERTASE 1"/>
    <property type="match status" value="1"/>
</dbReference>
<gene>
    <name evidence="9" type="ORF">ABB28_14745</name>
</gene>
<feature type="chain" id="PRO_5006394919" evidence="7">
    <location>
        <begin position="32"/>
        <end position="1118"/>
    </location>
</feature>
<dbReference type="InterPro" id="IPR022398">
    <property type="entry name" value="Peptidase_S8_His-AS"/>
</dbReference>
<feature type="active site" description="Charge relay system" evidence="5">
    <location>
        <position position="204"/>
    </location>
</feature>
<evidence type="ECO:0000256" key="6">
    <source>
        <dbReference type="SAM" id="MobiDB-lite"/>
    </source>
</evidence>
<comment type="caution">
    <text evidence="9">The sequence shown here is derived from an EMBL/GenBank/DDBJ whole genome shotgun (WGS) entry which is preliminary data.</text>
</comment>
<dbReference type="SUPFAM" id="SSF103515">
    <property type="entry name" value="Autotransporter"/>
    <property type="match status" value="1"/>
</dbReference>
<keyword evidence="10" id="KW-1185">Reference proteome</keyword>
<dbReference type="InterPro" id="IPR015500">
    <property type="entry name" value="Peptidase_S8_subtilisin-rel"/>
</dbReference>
<accession>A0A0R0D1F2</accession>
<keyword evidence="2 7" id="KW-0732">Signal</keyword>
<evidence type="ECO:0000256" key="1">
    <source>
        <dbReference type="ARBA" id="ARBA00022670"/>
    </source>
</evidence>
<feature type="signal peptide" evidence="7">
    <location>
        <begin position="1"/>
        <end position="31"/>
    </location>
</feature>
<reference evidence="9 10" key="1">
    <citation type="submission" date="2015-05" db="EMBL/GenBank/DDBJ databases">
        <title>Genome sequencing and analysis of members of genus Stenotrophomonas.</title>
        <authorList>
            <person name="Patil P.P."/>
            <person name="Midha S."/>
            <person name="Patil P.B."/>
        </authorList>
    </citation>
    <scope>NUCLEOTIDE SEQUENCE [LARGE SCALE GENOMIC DNA]</scope>
    <source>
        <strain evidence="9 10">DSM 21508</strain>
    </source>
</reference>
<dbReference type="InterPro" id="IPR006315">
    <property type="entry name" value="OM_autotransptr_brl_dom"/>
</dbReference>
<dbReference type="SUPFAM" id="SSF51126">
    <property type="entry name" value="Pectin lyase-like"/>
    <property type="match status" value="1"/>
</dbReference>
<proteinExistence type="inferred from homology"/>
<feature type="active site" description="Charge relay system" evidence="5">
    <location>
        <position position="435"/>
    </location>
</feature>
<dbReference type="InterPro" id="IPR011050">
    <property type="entry name" value="Pectin_lyase_fold/virulence"/>
</dbReference>
<dbReference type="SMART" id="SM00869">
    <property type="entry name" value="Autotransporter"/>
    <property type="match status" value="1"/>
</dbReference>
<keyword evidence="3 5" id="KW-0378">Hydrolase</keyword>
<feature type="active site" description="Charge relay system" evidence="5">
    <location>
        <position position="121"/>
    </location>
</feature>
<dbReference type="Pfam" id="PF03797">
    <property type="entry name" value="Autotransporter"/>
    <property type="match status" value="1"/>
</dbReference>